<dbReference type="GO" id="GO:0005856">
    <property type="term" value="C:cytoskeleton"/>
    <property type="evidence" value="ECO:0007669"/>
    <property type="project" value="TreeGrafter"/>
</dbReference>
<dbReference type="InterPro" id="IPR001303">
    <property type="entry name" value="Aldolase_II/adducin_N"/>
</dbReference>
<protein>
    <submittedName>
        <fullName evidence="3">Ribulose-5-phosphate 4-epimerase/Fuculose-1-phosphate aldolase</fullName>
    </submittedName>
</protein>
<reference evidence="4" key="1">
    <citation type="submission" date="2016-10" db="EMBL/GenBank/DDBJ databases">
        <authorList>
            <person name="Varghese N."/>
            <person name="Submissions S."/>
        </authorList>
    </citation>
    <scope>NUCLEOTIDE SEQUENCE [LARGE SCALE GENOMIC DNA]</scope>
    <source>
        <strain evidence="4">GAS369</strain>
    </source>
</reference>
<proteinExistence type="inferred from homology"/>
<dbReference type="GO" id="GO:0051015">
    <property type="term" value="F:actin filament binding"/>
    <property type="evidence" value="ECO:0007669"/>
    <property type="project" value="TreeGrafter"/>
</dbReference>
<dbReference type="InterPro" id="IPR036409">
    <property type="entry name" value="Aldolase_II/adducin_N_sf"/>
</dbReference>
<evidence type="ECO:0000313" key="3">
    <source>
        <dbReference type="EMBL" id="SDT10078.1"/>
    </source>
</evidence>
<dbReference type="AlphaFoldDB" id="A0A1H1XLG6"/>
<organism evidence="3 4">
    <name type="scientific">Bradyrhizobium canariense</name>
    <dbReference type="NCBI Taxonomy" id="255045"/>
    <lineage>
        <taxon>Bacteria</taxon>
        <taxon>Pseudomonadati</taxon>
        <taxon>Pseudomonadota</taxon>
        <taxon>Alphaproteobacteria</taxon>
        <taxon>Hyphomicrobiales</taxon>
        <taxon>Nitrobacteraceae</taxon>
        <taxon>Bradyrhizobium</taxon>
    </lineage>
</organism>
<dbReference type="PANTHER" id="PTHR10672:SF21">
    <property type="entry name" value="CLASS II ALDOLASE_ADDUCIN N-TERMINAL DOMAIN-CONTAINING PROTEIN"/>
    <property type="match status" value="1"/>
</dbReference>
<keyword evidence="4" id="KW-1185">Reference proteome</keyword>
<dbReference type="SUPFAM" id="SSF53639">
    <property type="entry name" value="AraD/HMP-PK domain-like"/>
    <property type="match status" value="1"/>
</dbReference>
<dbReference type="SMART" id="SM01007">
    <property type="entry name" value="Aldolase_II"/>
    <property type="match status" value="1"/>
</dbReference>
<evidence type="ECO:0000313" key="4">
    <source>
        <dbReference type="Proteomes" id="UP000243904"/>
    </source>
</evidence>
<dbReference type="RefSeq" id="WP_146688778.1">
    <property type="nucleotide sequence ID" value="NZ_LT629750.1"/>
</dbReference>
<dbReference type="Proteomes" id="UP000243904">
    <property type="component" value="Chromosome I"/>
</dbReference>
<gene>
    <name evidence="3" type="ORF">SAMN05444158_4384</name>
</gene>
<comment type="similarity">
    <text evidence="1">Belongs to the aldolase class II family.</text>
</comment>
<accession>A0A1H1XLG6</accession>
<evidence type="ECO:0000256" key="1">
    <source>
        <dbReference type="ARBA" id="ARBA00037961"/>
    </source>
</evidence>
<sequence>MNHSTVAPDERQLRIDLAAAFRAVAKLGMHEAVANHFSAAVSADGRKFLMNPKWRHFSRIKASDLILFDLDDATSVKNRPDVDPTAWAIHGQVHKRLPRARVVMHLHPPFATTIASLADPSVKPIDQNTARYFNRLAIDKSYAGMADSEQEGARLARLLDNKSRLMMGNHGVLVTASTVGEAFDDIYTLERACQVLVQAYATGQPLKVLPDEVAENTAQDWEQITDFSIAHFEEMKRVLDADDPSYAH</sequence>
<dbReference type="Gene3D" id="3.40.225.10">
    <property type="entry name" value="Class II aldolase/adducin N-terminal domain"/>
    <property type="match status" value="1"/>
</dbReference>
<dbReference type="NCBIfam" id="NF005689">
    <property type="entry name" value="PRK07490.1"/>
    <property type="match status" value="1"/>
</dbReference>
<dbReference type="EMBL" id="LT629750">
    <property type="protein sequence ID" value="SDT10078.1"/>
    <property type="molecule type" value="Genomic_DNA"/>
</dbReference>
<dbReference type="Pfam" id="PF00596">
    <property type="entry name" value="Aldolase_II"/>
    <property type="match status" value="1"/>
</dbReference>
<dbReference type="InterPro" id="IPR051017">
    <property type="entry name" value="Aldolase-II_Adducin_sf"/>
</dbReference>
<name>A0A1H1XLG6_9BRAD</name>
<feature type="domain" description="Class II aldolase/adducin N-terminal" evidence="2">
    <location>
        <begin position="15"/>
        <end position="197"/>
    </location>
</feature>
<dbReference type="PANTHER" id="PTHR10672">
    <property type="entry name" value="ADDUCIN"/>
    <property type="match status" value="1"/>
</dbReference>
<evidence type="ECO:0000259" key="2">
    <source>
        <dbReference type="SMART" id="SM01007"/>
    </source>
</evidence>